<dbReference type="PANTHER" id="PTHR11049:SF16">
    <property type="entry name" value="PROTEIN VDLD"/>
    <property type="match status" value="1"/>
</dbReference>
<dbReference type="EMBL" id="CP012508">
    <property type="protein sequence ID" value="ALB24264.1"/>
    <property type="molecule type" value="Genomic_DNA"/>
</dbReference>
<dbReference type="GO" id="GO:0005829">
    <property type="term" value="C:cytosol"/>
    <property type="evidence" value="ECO:0007669"/>
    <property type="project" value="TreeGrafter"/>
</dbReference>
<dbReference type="PROSITE" id="PS51770">
    <property type="entry name" value="HOTDOG_ACOT"/>
    <property type="match status" value="1"/>
</dbReference>
<protein>
    <submittedName>
        <fullName evidence="3">Thioesterase superfamily protein</fullName>
    </submittedName>
</protein>
<dbReference type="Gene3D" id="3.10.129.10">
    <property type="entry name" value="Hotdog Thioesterase"/>
    <property type="match status" value="1"/>
</dbReference>
<dbReference type="InterPro" id="IPR040170">
    <property type="entry name" value="Cytosol_ACT"/>
</dbReference>
<evidence type="ECO:0000313" key="4">
    <source>
        <dbReference type="Proteomes" id="UP000029558"/>
    </source>
</evidence>
<dbReference type="RefSeq" id="WP_017378401.1">
    <property type="nucleotide sequence ID" value="NZ_CP012508.1"/>
</dbReference>
<dbReference type="InterPro" id="IPR006683">
    <property type="entry name" value="Thioestr_dom"/>
</dbReference>
<dbReference type="CDD" id="cd03442">
    <property type="entry name" value="BFIT_BACH"/>
    <property type="match status" value="1"/>
</dbReference>
<evidence type="ECO:0000256" key="2">
    <source>
        <dbReference type="ARBA" id="ARBA00022801"/>
    </source>
</evidence>
<accession>A0A1L6TFG8</accession>
<proteinExistence type="inferred from homology"/>
<dbReference type="Pfam" id="PF03061">
    <property type="entry name" value="4HBT"/>
    <property type="match status" value="1"/>
</dbReference>
<name>A0A1L6TFG8_PISSA</name>
<dbReference type="InterPro" id="IPR033120">
    <property type="entry name" value="HOTDOG_ACOT"/>
</dbReference>
<dbReference type="OrthoDB" id="9809430at2"/>
<dbReference type="Proteomes" id="UP000029558">
    <property type="component" value="Chromosome"/>
</dbReference>
<reference evidence="3 4" key="1">
    <citation type="journal article" date="2014" name="Genome Announc.">
        <title>Comparative Genome Analysis of Two Isolates of the Fish Pathogen Piscirickettsia salmonis from Different Hosts Reveals Major Differences in Virulence-Associated Secretion Systems.</title>
        <authorList>
            <person name="Bohle H."/>
            <person name="Henriquez P."/>
            <person name="Grothusen H."/>
            <person name="Navas E."/>
            <person name="Sandoval A."/>
            <person name="Bustamante F."/>
            <person name="Bustos P."/>
            <person name="Mancilla M."/>
        </authorList>
    </citation>
    <scope>NUCLEOTIDE SEQUENCE [LARGE SCALE GENOMIC DNA]</scope>
    <source>
        <strain evidence="4">B1-32597</strain>
    </source>
</reference>
<comment type="similarity">
    <text evidence="1">Belongs to the acyl coenzyme A hydrolase family.</text>
</comment>
<dbReference type="PANTHER" id="PTHR11049">
    <property type="entry name" value="ACYL COENZYME A THIOESTER HYDROLASE"/>
    <property type="match status" value="1"/>
</dbReference>
<gene>
    <name evidence="3" type="ORF">KU39_3091</name>
</gene>
<keyword evidence="2" id="KW-0378">Hydrolase</keyword>
<dbReference type="SUPFAM" id="SSF54637">
    <property type="entry name" value="Thioesterase/thiol ester dehydrase-isomerase"/>
    <property type="match status" value="1"/>
</dbReference>
<evidence type="ECO:0000313" key="3">
    <source>
        <dbReference type="EMBL" id="ALB24264.1"/>
    </source>
</evidence>
<sequence length="171" mass="18960">MSEPILPAKTVDASAVHEHVYKIFPNDLNAHRTVFGGLIMATLDRIALVVAERHSGHVCVTVSVDAMHFLAPAKDGDTLIFKAAVNRAWGSSMEIGTKVIAENSYTGNQRHILSSYFTFVALDENEQSAKIPAIIAKTMDEQRRFNEAQLRRDLRLQNKQTIAASRQQKTG</sequence>
<dbReference type="GO" id="GO:0006637">
    <property type="term" value="P:acyl-CoA metabolic process"/>
    <property type="evidence" value="ECO:0007669"/>
    <property type="project" value="TreeGrafter"/>
</dbReference>
<evidence type="ECO:0000256" key="1">
    <source>
        <dbReference type="ARBA" id="ARBA00010458"/>
    </source>
</evidence>
<dbReference type="AlphaFoldDB" id="A0A1L6TFG8"/>
<dbReference type="InterPro" id="IPR029069">
    <property type="entry name" value="HotDog_dom_sf"/>
</dbReference>
<organism evidence="3 4">
    <name type="scientific">Piscirickettsia salmonis</name>
    <dbReference type="NCBI Taxonomy" id="1238"/>
    <lineage>
        <taxon>Bacteria</taxon>
        <taxon>Pseudomonadati</taxon>
        <taxon>Pseudomonadota</taxon>
        <taxon>Gammaproteobacteria</taxon>
        <taxon>Thiotrichales</taxon>
        <taxon>Piscirickettsiaceae</taxon>
        <taxon>Piscirickettsia</taxon>
    </lineage>
</organism>
<dbReference type="GO" id="GO:0052816">
    <property type="term" value="F:long-chain fatty acyl-CoA hydrolase activity"/>
    <property type="evidence" value="ECO:0007669"/>
    <property type="project" value="TreeGrafter"/>
</dbReference>